<dbReference type="Proteomes" id="UP000811255">
    <property type="component" value="Unassembled WGS sequence"/>
</dbReference>
<gene>
    <name evidence="3" type="ORF">KK137_06050</name>
</gene>
<dbReference type="SUPFAM" id="SSF117782">
    <property type="entry name" value="YbjQ-like"/>
    <property type="match status" value="1"/>
</dbReference>
<dbReference type="PANTHER" id="PTHR34068">
    <property type="entry name" value="UPF0145 PROTEIN YBJQ"/>
    <property type="match status" value="1"/>
</dbReference>
<sequence length="111" mass="11717">MGEIEGLVVTTENVAGHRTVETIGQVFGVVVRSRGLSGNVVAGLRSLVGGEIKEYTALVEDTRRHAIDRLVMNAQLMGADAVVMMRFDSGSIGQTMNEVVAYGTAVKLAPA</sequence>
<comment type="caution">
    <text evidence="3">The sequence shown here is derived from an EMBL/GenBank/DDBJ whole genome shotgun (WGS) entry which is preliminary data.</text>
</comment>
<dbReference type="HAMAP" id="MF_00338">
    <property type="entry name" value="UPF0145"/>
    <property type="match status" value="1"/>
</dbReference>
<evidence type="ECO:0000313" key="3">
    <source>
        <dbReference type="EMBL" id="MBT2133891.1"/>
    </source>
</evidence>
<dbReference type="RefSeq" id="WP_214535264.1">
    <property type="nucleotide sequence ID" value="NZ_JAHFVK010000001.1"/>
</dbReference>
<comment type="similarity">
    <text evidence="1 2">Belongs to the UPF0145 family.</text>
</comment>
<evidence type="ECO:0000313" key="4">
    <source>
        <dbReference type="Proteomes" id="UP000811255"/>
    </source>
</evidence>
<proteinExistence type="inferred from homology"/>
<dbReference type="PANTHER" id="PTHR34068:SF2">
    <property type="entry name" value="UPF0145 PROTEIN SCO3412"/>
    <property type="match status" value="1"/>
</dbReference>
<dbReference type="InterPro" id="IPR035439">
    <property type="entry name" value="UPF0145_dom_sf"/>
</dbReference>
<evidence type="ECO:0000256" key="2">
    <source>
        <dbReference type="HAMAP-Rule" id="MF_00338"/>
    </source>
</evidence>
<dbReference type="InterPro" id="IPR002765">
    <property type="entry name" value="UPF0145_YbjQ-like"/>
</dbReference>
<protein>
    <recommendedName>
        <fullName evidence="2">UPF0145 protein KK137_06050</fullName>
    </recommendedName>
</protein>
<organism evidence="3 4">
    <name type="scientific">Croceibacterium selenioxidans</name>
    <dbReference type="NCBI Taxonomy" id="2838833"/>
    <lineage>
        <taxon>Bacteria</taxon>
        <taxon>Pseudomonadati</taxon>
        <taxon>Pseudomonadota</taxon>
        <taxon>Alphaproteobacteria</taxon>
        <taxon>Sphingomonadales</taxon>
        <taxon>Erythrobacteraceae</taxon>
        <taxon>Croceibacterium</taxon>
    </lineage>
</organism>
<dbReference type="Pfam" id="PF01906">
    <property type="entry name" value="YbjQ_1"/>
    <property type="match status" value="1"/>
</dbReference>
<keyword evidence="4" id="KW-1185">Reference proteome</keyword>
<evidence type="ECO:0000256" key="1">
    <source>
        <dbReference type="ARBA" id="ARBA00010751"/>
    </source>
</evidence>
<dbReference type="EMBL" id="JAHFVK010000001">
    <property type="protein sequence ID" value="MBT2133891.1"/>
    <property type="molecule type" value="Genomic_DNA"/>
</dbReference>
<accession>A0ABS5W338</accession>
<dbReference type="Gene3D" id="3.30.110.70">
    <property type="entry name" value="Hypothetical protein apc22750. Chain B"/>
    <property type="match status" value="1"/>
</dbReference>
<name>A0ABS5W338_9SPHN</name>
<reference evidence="3 4" key="1">
    <citation type="submission" date="2021-05" db="EMBL/GenBank/DDBJ databases">
        <title>Croceibacterium sp. LX-88 genome sequence.</title>
        <authorList>
            <person name="Luo X."/>
        </authorList>
    </citation>
    <scope>NUCLEOTIDE SEQUENCE [LARGE SCALE GENOMIC DNA]</scope>
    <source>
        <strain evidence="3 4">LX-88</strain>
    </source>
</reference>